<name>A0A645GWJ2_9ZZZZ</name>
<proteinExistence type="predicted"/>
<sequence>MIVMVSIGLFFGNGLTPIDIVVDLPSSALFKIIVLLIIINCIIGIVSWHENEKRYSKIYWNKEKSIY</sequence>
<protein>
    <submittedName>
        <fullName evidence="2">Uncharacterized protein</fullName>
    </submittedName>
</protein>
<comment type="caution">
    <text evidence="2">The sequence shown here is derived from an EMBL/GenBank/DDBJ whole genome shotgun (WGS) entry which is preliminary data.</text>
</comment>
<feature type="transmembrane region" description="Helical" evidence="1">
    <location>
        <begin position="27"/>
        <end position="48"/>
    </location>
</feature>
<accession>A0A645GWJ2</accession>
<dbReference type="EMBL" id="VSSQ01081146">
    <property type="protein sequence ID" value="MPN30139.1"/>
    <property type="molecule type" value="Genomic_DNA"/>
</dbReference>
<evidence type="ECO:0000256" key="1">
    <source>
        <dbReference type="SAM" id="Phobius"/>
    </source>
</evidence>
<reference evidence="2" key="1">
    <citation type="submission" date="2019-08" db="EMBL/GenBank/DDBJ databases">
        <authorList>
            <person name="Kucharzyk K."/>
            <person name="Murdoch R.W."/>
            <person name="Higgins S."/>
            <person name="Loffler F."/>
        </authorList>
    </citation>
    <scope>NUCLEOTIDE SEQUENCE</scope>
</reference>
<keyword evidence="1" id="KW-1133">Transmembrane helix</keyword>
<organism evidence="2">
    <name type="scientific">bioreactor metagenome</name>
    <dbReference type="NCBI Taxonomy" id="1076179"/>
    <lineage>
        <taxon>unclassified sequences</taxon>
        <taxon>metagenomes</taxon>
        <taxon>ecological metagenomes</taxon>
    </lineage>
</organism>
<dbReference type="AlphaFoldDB" id="A0A645GWJ2"/>
<keyword evidence="1" id="KW-0472">Membrane</keyword>
<evidence type="ECO:0000313" key="2">
    <source>
        <dbReference type="EMBL" id="MPN30139.1"/>
    </source>
</evidence>
<keyword evidence="1" id="KW-0812">Transmembrane</keyword>
<gene>
    <name evidence="2" type="ORF">SDC9_177597</name>
</gene>